<gene>
    <name evidence="1" type="ORF">RhiirC2_802463</name>
</gene>
<dbReference type="InterPro" id="IPR032675">
    <property type="entry name" value="LRR_dom_sf"/>
</dbReference>
<dbReference type="SUPFAM" id="SSF52047">
    <property type="entry name" value="RNI-like"/>
    <property type="match status" value="1"/>
</dbReference>
<reference evidence="1 2" key="2">
    <citation type="submission" date="2017-10" db="EMBL/GenBank/DDBJ databases">
        <title>Extensive intraspecific genome diversity in a model arbuscular mycorrhizal fungus.</title>
        <authorList>
            <person name="Chen E.C.H."/>
            <person name="Morin E."/>
            <person name="Baudet D."/>
            <person name="Noel J."/>
            <person name="Ndikumana S."/>
            <person name="Charron P."/>
            <person name="St-Onge C."/>
            <person name="Giorgi J."/>
            <person name="Grigoriev I.V."/>
            <person name="Roux C."/>
            <person name="Martin F.M."/>
            <person name="Corradi N."/>
        </authorList>
    </citation>
    <scope>NUCLEOTIDE SEQUENCE [LARGE SCALE GENOMIC DNA]</scope>
    <source>
        <strain evidence="1 2">C2</strain>
    </source>
</reference>
<proteinExistence type="predicted"/>
<dbReference type="Gene3D" id="3.80.10.10">
    <property type="entry name" value="Ribonuclease Inhibitor"/>
    <property type="match status" value="1"/>
</dbReference>
<name>A0A2N1M183_9GLOM</name>
<dbReference type="InterPro" id="IPR001611">
    <property type="entry name" value="Leu-rich_rpt"/>
</dbReference>
<dbReference type="VEuPathDB" id="FungiDB:RhiirA1_465841"/>
<reference evidence="1 2" key="1">
    <citation type="submission" date="2016-04" db="EMBL/GenBank/DDBJ databases">
        <title>Genome analyses suggest a sexual origin of heterokaryosis in a supposedly ancient asexual fungus.</title>
        <authorList>
            <person name="Ropars J."/>
            <person name="Sedzielewska K."/>
            <person name="Noel J."/>
            <person name="Charron P."/>
            <person name="Farinelli L."/>
            <person name="Marton T."/>
            <person name="Kruger M."/>
            <person name="Pelin A."/>
            <person name="Brachmann A."/>
            <person name="Corradi N."/>
        </authorList>
    </citation>
    <scope>NUCLEOTIDE SEQUENCE [LARGE SCALE GENOMIC DNA]</scope>
    <source>
        <strain evidence="1 2">C2</strain>
    </source>
</reference>
<sequence length="223" mass="26586">NRLWCKVSVRILWRNSWNYSDSTFDTLIACLPSKSKEILYKNKIIILTPISKPPMFNYTAFCKVLSIEYVHYTFLLRPKLLTSCNNVCILSEELFKMFMEQITSLKELYFFDFSNITLTSYSGAKDCLRNLSELHCSNFNFCSTKFEIFNTLIKLRFNKDTPLLFITNFKNLQELEFSVNNFNDLKDYEKLENFNFPQLQILKIPYPYKFLTKFLENNGKHLY</sequence>
<evidence type="ECO:0000313" key="2">
    <source>
        <dbReference type="Proteomes" id="UP000233469"/>
    </source>
</evidence>
<protein>
    <recommendedName>
        <fullName evidence="3">F-box domain-containing protein</fullName>
    </recommendedName>
</protein>
<evidence type="ECO:0008006" key="3">
    <source>
        <dbReference type="Google" id="ProtNLM"/>
    </source>
</evidence>
<evidence type="ECO:0000313" key="1">
    <source>
        <dbReference type="EMBL" id="PKK55411.1"/>
    </source>
</evidence>
<comment type="caution">
    <text evidence="1">The sequence shown here is derived from an EMBL/GenBank/DDBJ whole genome shotgun (WGS) entry which is preliminary data.</text>
</comment>
<dbReference type="Proteomes" id="UP000233469">
    <property type="component" value="Unassembled WGS sequence"/>
</dbReference>
<organism evidence="1 2">
    <name type="scientific">Rhizophagus irregularis</name>
    <dbReference type="NCBI Taxonomy" id="588596"/>
    <lineage>
        <taxon>Eukaryota</taxon>
        <taxon>Fungi</taxon>
        <taxon>Fungi incertae sedis</taxon>
        <taxon>Mucoromycota</taxon>
        <taxon>Glomeromycotina</taxon>
        <taxon>Glomeromycetes</taxon>
        <taxon>Glomerales</taxon>
        <taxon>Glomeraceae</taxon>
        <taxon>Rhizophagus</taxon>
    </lineage>
</organism>
<dbReference type="PROSITE" id="PS51450">
    <property type="entry name" value="LRR"/>
    <property type="match status" value="1"/>
</dbReference>
<dbReference type="AlphaFoldDB" id="A0A2N1M183"/>
<feature type="non-terminal residue" evidence="1">
    <location>
        <position position="1"/>
    </location>
</feature>
<accession>A0A2N1M183</accession>
<dbReference type="EMBL" id="LLXL01007672">
    <property type="protein sequence ID" value="PKK55411.1"/>
    <property type="molecule type" value="Genomic_DNA"/>
</dbReference>